<dbReference type="RefSeq" id="WP_149796761.1">
    <property type="nucleotide sequence ID" value="NZ_FMYT01000009.1"/>
</dbReference>
<protein>
    <recommendedName>
        <fullName evidence="3">Capsule polysaccharide biosynthesis protein</fullName>
    </recommendedName>
</protein>
<dbReference type="AlphaFoldDB" id="A0A1G6MS79"/>
<reference evidence="1 2" key="1">
    <citation type="submission" date="2016-10" db="EMBL/GenBank/DDBJ databases">
        <authorList>
            <person name="Varghese N."/>
            <person name="Submissions S."/>
        </authorList>
    </citation>
    <scope>NUCLEOTIDE SEQUENCE [LARGE SCALE GENOMIC DNA]</scope>
    <source>
        <strain evidence="1 2">WG10</strain>
    </source>
</reference>
<accession>A0A1G6MS79</accession>
<dbReference type="SUPFAM" id="SSF53756">
    <property type="entry name" value="UDP-Glycosyltransferase/glycogen phosphorylase"/>
    <property type="match status" value="1"/>
</dbReference>
<organism evidence="1 2">
    <name type="scientific">Halanaerobium congolense</name>
    <dbReference type="NCBI Taxonomy" id="54121"/>
    <lineage>
        <taxon>Bacteria</taxon>
        <taxon>Bacillati</taxon>
        <taxon>Bacillota</taxon>
        <taxon>Clostridia</taxon>
        <taxon>Halanaerobiales</taxon>
        <taxon>Halanaerobiaceae</taxon>
        <taxon>Halanaerobium</taxon>
    </lineage>
</organism>
<evidence type="ECO:0000313" key="1">
    <source>
        <dbReference type="EMBL" id="SDC58074.1"/>
    </source>
</evidence>
<dbReference type="EMBL" id="FMYT01000009">
    <property type="protein sequence ID" value="SDC58074.1"/>
    <property type="molecule type" value="Genomic_DNA"/>
</dbReference>
<sequence length="538" mass="63339">MNYSKIISSIIRFLKKASGKDFLSEYNKVKKIKKSRNTKYNIIIIPFFFDNNHAFEAIYNRKAEFEGVDVYNYLCGQGIEYCEKINSVMKFKNIRCELCYKKQIEFSSKFNLNSWFMNDHINYQDNLVIEENIERFFSNDKNNFIFKGVNINKVLKSSLQRFYFEAEPVISDNQITRGFLKTIFISIIEFEKLYNKVNPKYVLTSHGTYSVWGSIVEYCKYHNIPIIVWGRVYNNWGIYFANDESYLTEMVNLDNNKWNDIKMTTQKKKLIVDYLDKRTSESDTDFIYDYNSDHKKQLDKSNIYKLLDIPKDKKIVGMFPNIPWDGSVTGVSEAFSSYIDWVKATIDFFIKRKNIYLLIRTHPAEKANDAEIGRETFSTIVNEIYNELPENIIIIPADSQINSFAVGKASEFGTYYCSTIGMELTYLGIPLICAGPSPLRNKFIVNDAKNKNDYQNLLSKGLKNKLKVSKTNMKNLLKFSYYNNFTRVMPEQFINYTRQGFKGLKFNDETFIFKNEVLEHLFQTIENKNDYNFDEFHL</sequence>
<dbReference type="Proteomes" id="UP000324896">
    <property type="component" value="Unassembled WGS sequence"/>
</dbReference>
<evidence type="ECO:0000313" key="2">
    <source>
        <dbReference type="Proteomes" id="UP000324896"/>
    </source>
</evidence>
<gene>
    <name evidence="1" type="ORF">SAMN04488597_10945</name>
</gene>
<evidence type="ECO:0008006" key="3">
    <source>
        <dbReference type="Google" id="ProtNLM"/>
    </source>
</evidence>
<name>A0A1G6MS79_9FIRM</name>
<proteinExistence type="predicted"/>